<dbReference type="EMBL" id="ADIZ01000031">
    <property type="protein sequence ID" value="OSK92657.1"/>
    <property type="molecule type" value="Genomic_DNA"/>
</dbReference>
<dbReference type="Proteomes" id="UP000193942">
    <property type="component" value="Unassembled WGS sequence"/>
</dbReference>
<comment type="caution">
    <text evidence="1">The sequence shown here is derived from an EMBL/GenBank/DDBJ whole genome shotgun (WGS) entry which is preliminary data.</text>
</comment>
<reference evidence="1 2" key="1">
    <citation type="submission" date="2010-04" db="EMBL/GenBank/DDBJ databases">
        <title>The Genome Sequence of Escherichia coli TA447.</title>
        <authorList>
            <consortium name="The Broad Institute Genome Sequencing Platform"/>
            <consortium name="The Broad Institute Genome Sequencing Center for Infectious Disease"/>
            <person name="Feldgarden M."/>
            <person name="Gordon D.M."/>
            <person name="Johnson J.R."/>
            <person name="Johnston B.D."/>
            <person name="Young S."/>
            <person name="Zeng Q."/>
            <person name="Koehrsen M."/>
            <person name="Alvarado L."/>
            <person name="Berlin A.M."/>
            <person name="Borenstein D."/>
            <person name="Chapman S.B."/>
            <person name="Chen Z."/>
            <person name="Engels R."/>
            <person name="Freedman E."/>
            <person name="Gellesch M."/>
            <person name="Goldberg J."/>
            <person name="Griggs A."/>
            <person name="Gujja S."/>
            <person name="Heilman E.R."/>
            <person name="Heiman D.I."/>
            <person name="Hepburn T.A."/>
            <person name="Howarth C."/>
            <person name="Jen D."/>
            <person name="Larson L."/>
            <person name="Mehta T."/>
            <person name="Park D."/>
            <person name="Pearson M."/>
            <person name="Richards J."/>
            <person name="Roberts A."/>
            <person name="Saif S."/>
            <person name="Shea T.D."/>
            <person name="Shenoy N."/>
            <person name="Sisk P."/>
            <person name="Stolte C."/>
            <person name="Sykes S.N."/>
            <person name="Walk T."/>
            <person name="White J."/>
            <person name="Yandava C."/>
            <person name="Haas B."/>
            <person name="Henn M.R."/>
            <person name="Nusbaum C."/>
            <person name="Birren B."/>
        </authorList>
    </citation>
    <scope>NUCLEOTIDE SEQUENCE [LARGE SCALE GENOMIC DNA]</scope>
    <source>
        <strain evidence="1 2">TA447</strain>
    </source>
</reference>
<gene>
    <name evidence="1" type="ORF">ECXG_01168</name>
</gene>
<evidence type="ECO:0000313" key="1">
    <source>
        <dbReference type="EMBL" id="OSK92657.1"/>
    </source>
</evidence>
<name>A0A1X3IXY3_ECOLX</name>
<proteinExistence type="predicted"/>
<protein>
    <submittedName>
        <fullName evidence="1">Uncharacterized protein</fullName>
    </submittedName>
</protein>
<accession>A0A1X3IXY3</accession>
<organism evidence="1 2">
    <name type="scientific">Escherichia coli TA447</name>
    <dbReference type="NCBI Taxonomy" id="656447"/>
    <lineage>
        <taxon>Bacteria</taxon>
        <taxon>Pseudomonadati</taxon>
        <taxon>Pseudomonadota</taxon>
        <taxon>Gammaproteobacteria</taxon>
        <taxon>Enterobacterales</taxon>
        <taxon>Enterobacteriaceae</taxon>
        <taxon>Escherichia</taxon>
    </lineage>
</organism>
<evidence type="ECO:0000313" key="2">
    <source>
        <dbReference type="Proteomes" id="UP000193942"/>
    </source>
</evidence>
<dbReference type="RefSeq" id="WP_139817044.1">
    <property type="nucleotide sequence ID" value="NZ_ADIZ01000031.1"/>
</dbReference>
<sequence length="52" mass="5758">MLKKIVLGLLIVGLVAFSFDFGRRWELSKTAEYCFSIGKKISDAGPAYCVSK</sequence>
<dbReference type="AlphaFoldDB" id="A0A1X3IXY3"/>